<dbReference type="GO" id="GO:0006811">
    <property type="term" value="P:monoatomic ion transport"/>
    <property type="evidence" value="ECO:0007669"/>
    <property type="project" value="UniProtKB-KW"/>
</dbReference>
<dbReference type="PROSITE" id="PS51257">
    <property type="entry name" value="PROKAR_LIPOPROTEIN"/>
    <property type="match status" value="1"/>
</dbReference>
<protein>
    <submittedName>
        <fullName evidence="14">Porin</fullName>
    </submittedName>
</protein>
<accession>A0A6P2G7A8</accession>
<keyword evidence="7" id="KW-0406">Ion transport</keyword>
<dbReference type="InterPro" id="IPR050298">
    <property type="entry name" value="Gram-neg_bact_OMP"/>
</dbReference>
<proteinExistence type="predicted"/>
<evidence type="ECO:0000259" key="12">
    <source>
        <dbReference type="Pfam" id="PF13609"/>
    </source>
</evidence>
<dbReference type="SUPFAM" id="SSF56935">
    <property type="entry name" value="Porins"/>
    <property type="match status" value="1"/>
</dbReference>
<keyword evidence="4" id="KW-1134">Transmembrane beta strand</keyword>
<feature type="signal peptide" evidence="11">
    <location>
        <begin position="1"/>
        <end position="30"/>
    </location>
</feature>
<dbReference type="Proteomes" id="UP000494201">
    <property type="component" value="Unassembled WGS sequence"/>
</dbReference>
<evidence type="ECO:0000313" key="13">
    <source>
        <dbReference type="EMBL" id="MBM2767566.1"/>
    </source>
</evidence>
<evidence type="ECO:0000256" key="7">
    <source>
        <dbReference type="ARBA" id="ARBA00023065"/>
    </source>
</evidence>
<dbReference type="AlphaFoldDB" id="A0A6P2G7A8"/>
<keyword evidence="6 11" id="KW-0732">Signal</keyword>
<comment type="subunit">
    <text evidence="2">Homotrimer.</text>
</comment>
<organism evidence="14 15">
    <name type="scientific">Burkholderia anthina</name>
    <dbReference type="NCBI Taxonomy" id="179879"/>
    <lineage>
        <taxon>Bacteria</taxon>
        <taxon>Pseudomonadati</taxon>
        <taxon>Pseudomonadota</taxon>
        <taxon>Betaproteobacteria</taxon>
        <taxon>Burkholderiales</taxon>
        <taxon>Burkholderiaceae</taxon>
        <taxon>Burkholderia</taxon>
        <taxon>Burkholderia cepacia complex</taxon>
    </lineage>
</organism>
<evidence type="ECO:0000313" key="16">
    <source>
        <dbReference type="Proteomes" id="UP000755577"/>
    </source>
</evidence>
<keyword evidence="5" id="KW-0812">Transmembrane</keyword>
<dbReference type="GO" id="GO:0015288">
    <property type="term" value="F:porin activity"/>
    <property type="evidence" value="ECO:0007669"/>
    <property type="project" value="UniProtKB-KW"/>
</dbReference>
<feature type="chain" id="PRO_5027052204" evidence="11">
    <location>
        <begin position="31"/>
        <end position="367"/>
    </location>
</feature>
<dbReference type="CDD" id="cd00342">
    <property type="entry name" value="gram_neg_porins"/>
    <property type="match status" value="1"/>
</dbReference>
<evidence type="ECO:0000256" key="11">
    <source>
        <dbReference type="SAM" id="SignalP"/>
    </source>
</evidence>
<dbReference type="PANTHER" id="PTHR34501:SF9">
    <property type="entry name" value="MAJOR OUTER MEMBRANE PROTEIN P.IA"/>
    <property type="match status" value="1"/>
</dbReference>
<feature type="domain" description="Porin" evidence="12">
    <location>
        <begin position="17"/>
        <end position="338"/>
    </location>
</feature>
<dbReference type="Gene3D" id="2.40.160.10">
    <property type="entry name" value="Porin"/>
    <property type="match status" value="1"/>
</dbReference>
<keyword evidence="16" id="KW-1185">Reference proteome</keyword>
<reference evidence="14 15" key="1">
    <citation type="submission" date="2019-09" db="EMBL/GenBank/DDBJ databases">
        <authorList>
            <person name="Depoorter E."/>
        </authorList>
    </citation>
    <scope>NUCLEOTIDE SEQUENCE [LARGE SCALE GENOMIC DNA]</scope>
    <source>
        <strain evidence="14">LMG 20980</strain>
    </source>
</reference>
<gene>
    <name evidence="14" type="ORF">BAN20980_01858</name>
    <name evidence="13" type="ORF">JQK92_14120</name>
</gene>
<keyword evidence="8" id="KW-0626">Porin</keyword>
<name>A0A6P2G7A8_9BURK</name>
<evidence type="ECO:0000256" key="3">
    <source>
        <dbReference type="ARBA" id="ARBA00022448"/>
    </source>
</evidence>
<keyword evidence="3" id="KW-0813">Transport</keyword>
<dbReference type="Pfam" id="PF13609">
    <property type="entry name" value="Porin_4"/>
    <property type="match status" value="1"/>
</dbReference>
<dbReference type="EMBL" id="CABVLY010000005">
    <property type="protein sequence ID" value="VVU49159.1"/>
    <property type="molecule type" value="Genomic_DNA"/>
</dbReference>
<comment type="subcellular location">
    <subcellularLocation>
        <location evidence="1">Cell outer membrane</location>
        <topology evidence="1">Multi-pass membrane protein</topology>
    </subcellularLocation>
</comment>
<dbReference type="GO" id="GO:0009279">
    <property type="term" value="C:cell outer membrane"/>
    <property type="evidence" value="ECO:0007669"/>
    <property type="project" value="UniProtKB-SubCell"/>
</dbReference>
<dbReference type="InterPro" id="IPR023614">
    <property type="entry name" value="Porin_dom_sf"/>
</dbReference>
<dbReference type="EMBL" id="JAFCIQ010000008">
    <property type="protein sequence ID" value="MBM2767566.1"/>
    <property type="molecule type" value="Genomic_DNA"/>
</dbReference>
<evidence type="ECO:0000256" key="8">
    <source>
        <dbReference type="ARBA" id="ARBA00023114"/>
    </source>
</evidence>
<dbReference type="GO" id="GO:0046930">
    <property type="term" value="C:pore complex"/>
    <property type="evidence" value="ECO:0007669"/>
    <property type="project" value="UniProtKB-KW"/>
</dbReference>
<evidence type="ECO:0000256" key="5">
    <source>
        <dbReference type="ARBA" id="ARBA00022692"/>
    </source>
</evidence>
<evidence type="ECO:0000256" key="10">
    <source>
        <dbReference type="ARBA" id="ARBA00023237"/>
    </source>
</evidence>
<evidence type="ECO:0000313" key="14">
    <source>
        <dbReference type="EMBL" id="VVU49159.1"/>
    </source>
</evidence>
<evidence type="ECO:0000313" key="15">
    <source>
        <dbReference type="Proteomes" id="UP000494201"/>
    </source>
</evidence>
<evidence type="ECO:0000256" key="9">
    <source>
        <dbReference type="ARBA" id="ARBA00023136"/>
    </source>
</evidence>
<keyword evidence="10" id="KW-0998">Cell outer membrane</keyword>
<evidence type="ECO:0000256" key="6">
    <source>
        <dbReference type="ARBA" id="ARBA00022729"/>
    </source>
</evidence>
<reference evidence="13 16" key="2">
    <citation type="submission" date="2021-02" db="EMBL/GenBank/DDBJ databases">
        <title>Draft genome of the type strains Burkholderia anthina DSM16086.</title>
        <authorList>
            <person name="Hertel R."/>
            <person name="Meissner J."/>
            <person name="Poehlein A."/>
            <person name="Daniel R."/>
            <person name="Commichau F.M."/>
        </authorList>
    </citation>
    <scope>NUCLEOTIDE SEQUENCE [LARGE SCALE GENOMIC DNA]</scope>
    <source>
        <strain evidence="13 16">DSM 16086</strain>
    </source>
</reference>
<dbReference type="PANTHER" id="PTHR34501">
    <property type="entry name" value="PROTEIN YDDL-RELATED"/>
    <property type="match status" value="1"/>
</dbReference>
<dbReference type="InterPro" id="IPR033900">
    <property type="entry name" value="Gram_neg_porin_domain"/>
</dbReference>
<dbReference type="Proteomes" id="UP000755577">
    <property type="component" value="Unassembled WGS sequence"/>
</dbReference>
<evidence type="ECO:0000256" key="2">
    <source>
        <dbReference type="ARBA" id="ARBA00011233"/>
    </source>
</evidence>
<evidence type="ECO:0000256" key="4">
    <source>
        <dbReference type="ARBA" id="ARBA00022452"/>
    </source>
</evidence>
<sequence length="367" mass="38928">MKGGNVKRRSAVPIVCAAVSLACCAVAAHAQSSVTMYGVIDSGIDYVTNVGGKRQVSLGTGVLAPNLFGFRGKEDLGAGLAAIFVLEGQFNAGNGASIGNLFGRQAYVGLSDSKWGTLTAGNQYDFMFTSLAVKRYGPEFPFISLQNLRQGPFNALGIPNQPSGGFDFDRVAGEHISNSVKYESPNFNGLSFGGMYGFGGVAGAISQNSAQSFAIDYGNQLFNIDAAYTYVRYPGINGGNAGIRNFGIGGGVFLGPAYVDALYTSTRNTFTGGRVDVYEVGGMYRFNPAFRAAAAYQFMDGNAALDGNKAHQVNLTLDYSLSKRTDVYTSVTYQRTSGNGAQAQVVLFEPSNGRNQMVLRAGLRHLF</sequence>
<keyword evidence="9" id="KW-0472">Membrane</keyword>
<evidence type="ECO:0000256" key="1">
    <source>
        <dbReference type="ARBA" id="ARBA00004571"/>
    </source>
</evidence>